<dbReference type="InterPro" id="IPR036438">
    <property type="entry name" value="Insulin-like_sf"/>
</dbReference>
<reference evidence="21" key="1">
    <citation type="submission" date="2013-03" db="EMBL/GenBank/DDBJ databases">
        <title>The Genome Sequence of Anopheles epiroticus epiroticus2.</title>
        <authorList>
            <consortium name="The Broad Institute Genomics Platform"/>
            <person name="Neafsey D.E."/>
            <person name="Howell P."/>
            <person name="Walker B."/>
            <person name="Young S.K."/>
            <person name="Zeng Q."/>
            <person name="Gargeya S."/>
            <person name="Fitzgerald M."/>
            <person name="Haas B."/>
            <person name="Abouelleil A."/>
            <person name="Allen A.W."/>
            <person name="Alvarado L."/>
            <person name="Arachchi H.M."/>
            <person name="Berlin A.M."/>
            <person name="Chapman S.B."/>
            <person name="Gainer-Dewar J."/>
            <person name="Goldberg J."/>
            <person name="Griggs A."/>
            <person name="Gujja S."/>
            <person name="Hansen M."/>
            <person name="Howarth C."/>
            <person name="Imamovic A."/>
            <person name="Ireland A."/>
            <person name="Larimer J."/>
            <person name="McCowan C."/>
            <person name="Murphy C."/>
            <person name="Pearson M."/>
            <person name="Poon T.W."/>
            <person name="Priest M."/>
            <person name="Roberts A."/>
            <person name="Saif S."/>
            <person name="Shea T."/>
            <person name="Sisk P."/>
            <person name="Sykes S."/>
            <person name="Wortman J."/>
            <person name="Nusbaum C."/>
            <person name="Birren B."/>
        </authorList>
    </citation>
    <scope>NUCLEOTIDE SEQUENCE [LARGE SCALE GENOMIC DNA]</scope>
    <source>
        <strain evidence="21">Epiroticus2</strain>
    </source>
</reference>
<dbReference type="GO" id="GO:0005737">
    <property type="term" value="C:cytoplasm"/>
    <property type="evidence" value="ECO:0007669"/>
    <property type="project" value="TreeGrafter"/>
</dbReference>
<dbReference type="Gene3D" id="2.60.40.1910">
    <property type="match status" value="1"/>
</dbReference>
<dbReference type="STRING" id="199890.A0A182PK43"/>
<dbReference type="InterPro" id="IPR045357">
    <property type="entry name" value="Aminopeptidase_N-like_N"/>
</dbReference>
<dbReference type="GO" id="GO:0005886">
    <property type="term" value="C:plasma membrane"/>
    <property type="evidence" value="ECO:0007669"/>
    <property type="project" value="UniProtKB-SubCell"/>
</dbReference>
<dbReference type="GO" id="GO:0008270">
    <property type="term" value="F:zinc ion binding"/>
    <property type="evidence" value="ECO:0007669"/>
    <property type="project" value="InterPro"/>
</dbReference>
<keyword evidence="9" id="KW-0378">Hydrolase</keyword>
<keyword evidence="4" id="KW-0325">Glycoprotein</keyword>
<keyword evidence="3" id="KW-0031">Aminopeptidase</keyword>
<dbReference type="SUPFAM" id="SSF55486">
    <property type="entry name" value="Metalloproteases ('zincins'), catalytic domain"/>
    <property type="match status" value="1"/>
</dbReference>
<dbReference type="CDD" id="cd09601">
    <property type="entry name" value="M1_APN-Q_like"/>
    <property type="match status" value="1"/>
</dbReference>
<dbReference type="FunFam" id="1.10.390.10:FF:000013">
    <property type="entry name" value="Aminopeptidase N"/>
    <property type="match status" value="1"/>
</dbReference>
<evidence type="ECO:0000256" key="15">
    <source>
        <dbReference type="PIRSR" id="PIRSR634016-4"/>
    </source>
</evidence>
<evidence type="ECO:0000313" key="21">
    <source>
        <dbReference type="Proteomes" id="UP000075885"/>
    </source>
</evidence>
<dbReference type="GO" id="GO:0043171">
    <property type="term" value="P:peptide catabolic process"/>
    <property type="evidence" value="ECO:0007669"/>
    <property type="project" value="TreeGrafter"/>
</dbReference>
<keyword evidence="10 14" id="KW-0862">Zinc</keyword>
<evidence type="ECO:0000256" key="9">
    <source>
        <dbReference type="ARBA" id="ARBA00022801"/>
    </source>
</evidence>
<dbReference type="InterPro" id="IPR024571">
    <property type="entry name" value="ERAP1-like_C_dom"/>
</dbReference>
<dbReference type="Gene3D" id="1.10.100.10">
    <property type="entry name" value="Insulin-like"/>
    <property type="match status" value="1"/>
</dbReference>
<feature type="chain" id="PRO_5008131417" evidence="16">
    <location>
        <begin position="21"/>
        <end position="1023"/>
    </location>
</feature>
<evidence type="ECO:0000256" key="16">
    <source>
        <dbReference type="SAM" id="SignalP"/>
    </source>
</evidence>
<feature type="active site" description="Proton acceptor" evidence="13">
    <location>
        <position position="326"/>
    </location>
</feature>
<feature type="domain" description="Aminopeptidase N-like N-terminal" evidence="19">
    <location>
        <begin position="29"/>
        <end position="220"/>
    </location>
</feature>
<keyword evidence="8 16" id="KW-0732">Signal</keyword>
<dbReference type="SUPFAM" id="SSF63737">
    <property type="entry name" value="Leukotriene A4 hydrolase N-terminal domain"/>
    <property type="match status" value="1"/>
</dbReference>
<keyword evidence="21" id="KW-1185">Reference proteome</keyword>
<evidence type="ECO:0000259" key="18">
    <source>
        <dbReference type="Pfam" id="PF11838"/>
    </source>
</evidence>
<dbReference type="Gene3D" id="2.60.40.1730">
    <property type="entry name" value="tricorn interacting facor f3 domain"/>
    <property type="match status" value="1"/>
</dbReference>
<evidence type="ECO:0000256" key="12">
    <source>
        <dbReference type="ARBA" id="ARBA00023288"/>
    </source>
</evidence>
<comment type="cofactor">
    <cofactor evidence="14">
        <name>Zn(2+)</name>
        <dbReference type="ChEBI" id="CHEBI:29105"/>
    </cofactor>
    <text evidence="14">Binds 1 zinc ion per subunit.</text>
</comment>
<evidence type="ECO:0000256" key="8">
    <source>
        <dbReference type="ARBA" id="ARBA00022729"/>
    </source>
</evidence>
<reference evidence="20" key="2">
    <citation type="submission" date="2020-05" db="UniProtKB">
        <authorList>
            <consortium name="EnsemblMetazoa"/>
        </authorList>
    </citation>
    <scope>IDENTIFICATION</scope>
    <source>
        <strain evidence="20">Epiroticus2</strain>
    </source>
</reference>
<dbReference type="Pfam" id="PF01433">
    <property type="entry name" value="Peptidase_M1"/>
    <property type="match status" value="1"/>
</dbReference>
<name>A0A182PK43_9DIPT</name>
<feature type="domain" description="ERAP1-like C-terminal" evidence="18">
    <location>
        <begin position="555"/>
        <end position="663"/>
    </location>
</feature>
<dbReference type="GO" id="GO:0042277">
    <property type="term" value="F:peptide binding"/>
    <property type="evidence" value="ECO:0007669"/>
    <property type="project" value="TreeGrafter"/>
</dbReference>
<dbReference type="SUPFAM" id="SSF56994">
    <property type="entry name" value="Insulin-like"/>
    <property type="match status" value="1"/>
</dbReference>
<evidence type="ECO:0000256" key="7">
    <source>
        <dbReference type="ARBA" id="ARBA00022723"/>
    </source>
</evidence>
<evidence type="ECO:0000256" key="3">
    <source>
        <dbReference type="ARBA" id="ARBA00022438"/>
    </source>
</evidence>
<feature type="domain" description="Peptidase M1 membrane alanine aminopeptidase" evidence="17">
    <location>
        <begin position="256"/>
        <end position="473"/>
    </location>
</feature>
<accession>A0A182PK43</accession>
<evidence type="ECO:0000256" key="5">
    <source>
        <dbReference type="ARBA" id="ARBA00022670"/>
    </source>
</evidence>
<evidence type="ECO:0000256" key="2">
    <source>
        <dbReference type="ARBA" id="ARBA00010136"/>
    </source>
</evidence>
<evidence type="ECO:0000313" key="20">
    <source>
        <dbReference type="EnsemblMetazoa" id="AEPI007309-PA"/>
    </source>
</evidence>
<dbReference type="GO" id="GO:0098552">
    <property type="term" value="C:side of membrane"/>
    <property type="evidence" value="ECO:0007669"/>
    <property type="project" value="UniProtKB-KW"/>
</dbReference>
<feature type="signal peptide" evidence="16">
    <location>
        <begin position="1"/>
        <end position="20"/>
    </location>
</feature>
<feature type="binding site" evidence="14">
    <location>
        <position position="348"/>
    </location>
    <ligand>
        <name>Zn(2+)</name>
        <dbReference type="ChEBI" id="CHEBI:29105"/>
        <note>catalytic</note>
    </ligand>
</feature>
<feature type="binding site" evidence="14">
    <location>
        <position position="325"/>
    </location>
    <ligand>
        <name>Zn(2+)</name>
        <dbReference type="ChEBI" id="CHEBI:29105"/>
        <note>catalytic</note>
    </ligand>
</feature>
<evidence type="ECO:0000256" key="1">
    <source>
        <dbReference type="ARBA" id="ARBA00004609"/>
    </source>
</evidence>
<feature type="site" description="Transition state stabilizer" evidence="15">
    <location>
        <position position="413"/>
    </location>
</feature>
<dbReference type="Pfam" id="PF17900">
    <property type="entry name" value="Peptidase_M1_N"/>
    <property type="match status" value="1"/>
</dbReference>
<evidence type="ECO:0000259" key="19">
    <source>
        <dbReference type="Pfam" id="PF17900"/>
    </source>
</evidence>
<dbReference type="InterPro" id="IPR027268">
    <property type="entry name" value="Peptidase_M4/M1_CTD_sf"/>
</dbReference>
<dbReference type="Gene3D" id="1.10.390.10">
    <property type="entry name" value="Neutral Protease Domain 2"/>
    <property type="match status" value="1"/>
</dbReference>
<dbReference type="InterPro" id="IPR034016">
    <property type="entry name" value="M1_APN-typ"/>
</dbReference>
<dbReference type="VEuPathDB" id="VectorBase:AEPI007309"/>
<dbReference type="PRINTS" id="PR00756">
    <property type="entry name" value="ALADIPTASE"/>
</dbReference>
<dbReference type="AlphaFoldDB" id="A0A182PK43"/>
<feature type="binding site" evidence="14">
    <location>
        <position position="329"/>
    </location>
    <ligand>
        <name>Zn(2+)</name>
        <dbReference type="ChEBI" id="CHEBI:29105"/>
        <note>catalytic</note>
    </ligand>
</feature>
<keyword evidence="7 14" id="KW-0479">Metal-binding</keyword>
<comment type="subcellular location">
    <subcellularLocation>
        <location evidence="1">Cell membrane</location>
        <topology evidence="1">Lipid-anchor</topology>
        <topology evidence="1">GPI-anchor</topology>
    </subcellularLocation>
</comment>
<comment type="similarity">
    <text evidence="2">Belongs to the peptidase M1 family.</text>
</comment>
<evidence type="ECO:0000256" key="14">
    <source>
        <dbReference type="PIRSR" id="PIRSR634016-3"/>
    </source>
</evidence>
<keyword evidence="4" id="KW-0472">Membrane</keyword>
<evidence type="ECO:0000256" key="10">
    <source>
        <dbReference type="ARBA" id="ARBA00022833"/>
    </source>
</evidence>
<dbReference type="PANTHER" id="PTHR11533:SF301">
    <property type="entry name" value="AMINOPEPTIDASE"/>
    <property type="match status" value="1"/>
</dbReference>
<dbReference type="GO" id="GO:0006508">
    <property type="term" value="P:proteolysis"/>
    <property type="evidence" value="ECO:0007669"/>
    <property type="project" value="UniProtKB-KW"/>
</dbReference>
<dbReference type="InterPro" id="IPR014782">
    <property type="entry name" value="Peptidase_M1_dom"/>
</dbReference>
<keyword evidence="6" id="KW-0165">Cleavage on pair of basic residues</keyword>
<keyword evidence="5" id="KW-0645">Protease</keyword>
<evidence type="ECO:0000256" key="11">
    <source>
        <dbReference type="ARBA" id="ARBA00023049"/>
    </source>
</evidence>
<dbReference type="PANTHER" id="PTHR11533">
    <property type="entry name" value="PROTEASE M1 ZINC METALLOPROTEASE"/>
    <property type="match status" value="1"/>
</dbReference>
<dbReference type="Proteomes" id="UP000075885">
    <property type="component" value="Unassembled WGS sequence"/>
</dbReference>
<organism evidence="20 21">
    <name type="scientific">Anopheles epiroticus</name>
    <dbReference type="NCBI Taxonomy" id="199890"/>
    <lineage>
        <taxon>Eukaryota</taxon>
        <taxon>Metazoa</taxon>
        <taxon>Ecdysozoa</taxon>
        <taxon>Arthropoda</taxon>
        <taxon>Hexapoda</taxon>
        <taxon>Insecta</taxon>
        <taxon>Pterygota</taxon>
        <taxon>Neoptera</taxon>
        <taxon>Endopterygota</taxon>
        <taxon>Diptera</taxon>
        <taxon>Nematocera</taxon>
        <taxon>Culicoidea</taxon>
        <taxon>Culicidae</taxon>
        <taxon>Anophelinae</taxon>
        <taxon>Anopheles</taxon>
    </lineage>
</organism>
<keyword evidence="11" id="KW-0482">Metalloprotease</keyword>
<dbReference type="InterPro" id="IPR042097">
    <property type="entry name" value="Aminopeptidase_N-like_N_sf"/>
</dbReference>
<keyword evidence="4" id="KW-0336">GPI-anchor</keyword>
<keyword evidence="12" id="KW-0449">Lipoprotein</keyword>
<dbReference type="Gene3D" id="1.25.50.20">
    <property type="match status" value="1"/>
</dbReference>
<dbReference type="InterPro" id="IPR050344">
    <property type="entry name" value="Peptidase_M1_aminopeptidases"/>
</dbReference>
<dbReference type="Pfam" id="PF11838">
    <property type="entry name" value="ERAP1_C"/>
    <property type="match status" value="1"/>
</dbReference>
<evidence type="ECO:0000256" key="4">
    <source>
        <dbReference type="ARBA" id="ARBA00022622"/>
    </source>
</evidence>
<protein>
    <submittedName>
        <fullName evidence="20">Aminopeptidase</fullName>
    </submittedName>
</protein>
<dbReference type="CDD" id="cd04365">
    <property type="entry name" value="IlGF_relaxin_like"/>
    <property type="match status" value="1"/>
</dbReference>
<evidence type="ECO:0000256" key="13">
    <source>
        <dbReference type="PIRSR" id="PIRSR634016-1"/>
    </source>
</evidence>
<evidence type="ECO:0000259" key="17">
    <source>
        <dbReference type="Pfam" id="PF01433"/>
    </source>
</evidence>
<proteinExistence type="inferred from homology"/>
<sequence>MQWFVLCSVYLVVIVPVVTATGRLPNTTVPLHYDLQLEVTGLGLNDYTYRGNVTIRIAIVSDTDEVVLHNVGSTIVATSVRRCLDGEELSHRLLETGPAGEMLRLRTDRMLSRSEDQVLSLTIVFNNTLGEDRKGFYRTQYRGPKRIPMAVATTHFQPTYARLAFPCFDEPAFKTTFEVTIVANASHLVASNAPIRMTTRLQDGHKAVRFERTPPMQTYLVSFLIANFTSVHALSPSGVEIGVLAPPKDKNSLEFSLRAATTLLTELERYTGQSTSLRKLDHAAIPRFGDAMENWGLVAYDEQFLVLSPKAHRLQLAQAVLVIGHETAHQLFGNLVGPAWWSYLWLSEGFATYFEIVLGAEAYPELLPLEESFAVRHMRQALLADAYEHHALTVDPLSASTPEIETLFDTITYSKAGCILRMINCSIGEEAFRASVREYLERHRGGVVRPEDLYASFPAQREEPSVEQMFRSWADKPGYPVVTVERLNGSFVRLSQQRHRNEEVTSPDTISRWFIPITYYTNSSQGKYEYRPAFWMKESDRQVVVRLEMDRQDVLIVNPRQIGFYRVEYDERGWKDIVASMASLPSITQTKLVDDAFVLARVGLVGYEICLGMLQELASSPDAVPWLIAMAEENIGFLQRVLRSDELDRFLTGFVGEMFGLAGNLTRTLFQSQALDLAYDWWSRLSAPFVEMLLSALKRIQESHLLSTANLFAVLESLIKSDPGRFLPTTIQLLTGVPSDEIGSVSERFTRLLNLIVHEVTDRREAAQVRKLIVKNASILPANFLPQASAVMTSTISWRTVEVPKLRQFVHDSHMASVYDGAGERQDSFMVKVVFTFGSREFKRELSDSVPGKLAGTRRVRMWLPLALCVLLEFAEIVSASGGLDDALEVTFSERTRADWEKVWHQESHSRCREKLIRHLYWACEKDIYRISRRSGNGGDTGTVEKRTDVERNRIDDGQSVVPYPWAIDREVAYAFLRTRRTGKRRSGGSITAECCTRTGCTWEEYAEYCPSNKRLNQYRRRK</sequence>
<dbReference type="GO" id="GO:0070006">
    <property type="term" value="F:metalloaminopeptidase activity"/>
    <property type="evidence" value="ECO:0007669"/>
    <property type="project" value="TreeGrafter"/>
</dbReference>
<dbReference type="InterPro" id="IPR001930">
    <property type="entry name" value="Peptidase_M1"/>
</dbReference>
<dbReference type="EnsemblMetazoa" id="AEPI007309-RA">
    <property type="protein sequence ID" value="AEPI007309-PA"/>
    <property type="gene ID" value="AEPI007309"/>
</dbReference>
<evidence type="ECO:0000256" key="6">
    <source>
        <dbReference type="ARBA" id="ARBA00022685"/>
    </source>
</evidence>
<dbReference type="GO" id="GO:0005615">
    <property type="term" value="C:extracellular space"/>
    <property type="evidence" value="ECO:0007669"/>
    <property type="project" value="TreeGrafter"/>
</dbReference>